<name>A0ABW9GLR7_9MICO</name>
<evidence type="ECO:0000313" key="1">
    <source>
        <dbReference type="EMBL" id="MFM2721842.1"/>
    </source>
</evidence>
<comment type="caution">
    <text evidence="1">The sequence shown here is derived from an EMBL/GenBank/DDBJ whole genome shotgun (WGS) entry which is preliminary data.</text>
</comment>
<protein>
    <submittedName>
        <fullName evidence="1">Uncharacterized protein</fullName>
    </submittedName>
</protein>
<evidence type="ECO:0000313" key="2">
    <source>
        <dbReference type="Proteomes" id="UP001630303"/>
    </source>
</evidence>
<sequence>MTNLTPRDVETLLDDLAQLLPFPTTLYVDMGAEEWTAQLYYGPVDPDSELPIHRVGIDAHTVRPVWWIDLDEGSRTILLEEVTPDDVCAVAARVAETQQHD</sequence>
<dbReference type="RefSeq" id="WP_076677883.1">
    <property type="nucleotide sequence ID" value="NZ_JAROCE010000007.1"/>
</dbReference>
<gene>
    <name evidence="1" type="ORF">P5G46_15080</name>
</gene>
<keyword evidence="2" id="KW-1185">Reference proteome</keyword>
<dbReference type="EMBL" id="JAROCE010000007">
    <property type="protein sequence ID" value="MFM2721842.1"/>
    <property type="molecule type" value="Genomic_DNA"/>
</dbReference>
<proteinExistence type="predicted"/>
<reference evidence="1 2" key="1">
    <citation type="submission" date="2023-03" db="EMBL/GenBank/DDBJ databases">
        <title>MT1 and MT2 Draft Genomes of Novel Species.</title>
        <authorList>
            <person name="Venkateswaran K."/>
        </authorList>
    </citation>
    <scope>NUCLEOTIDE SEQUENCE [LARGE SCALE GENOMIC DNA]</scope>
    <source>
        <strain evidence="1 2">IF8SW-P5</strain>
    </source>
</reference>
<organism evidence="1 2">
    <name type="scientific">Microbacterium mcarthurae</name>
    <dbReference type="NCBI Taxonomy" id="3035918"/>
    <lineage>
        <taxon>Bacteria</taxon>
        <taxon>Bacillati</taxon>
        <taxon>Actinomycetota</taxon>
        <taxon>Actinomycetes</taxon>
        <taxon>Micrococcales</taxon>
        <taxon>Microbacteriaceae</taxon>
        <taxon>Microbacterium</taxon>
    </lineage>
</organism>
<dbReference type="Proteomes" id="UP001630303">
    <property type="component" value="Unassembled WGS sequence"/>
</dbReference>
<accession>A0ABW9GLR7</accession>